<proteinExistence type="predicted"/>
<feature type="transmembrane region" description="Helical" evidence="7">
    <location>
        <begin position="857"/>
        <end position="877"/>
    </location>
</feature>
<gene>
    <name evidence="8" type="ORF">J0M35_07880</name>
</gene>
<organism evidence="8 9">
    <name type="scientific">Candidatus Obscuribacter phosphatis</name>
    <dbReference type="NCBI Taxonomy" id="1906157"/>
    <lineage>
        <taxon>Bacteria</taxon>
        <taxon>Bacillati</taxon>
        <taxon>Candidatus Melainabacteria</taxon>
        <taxon>Candidatus Obscuribacterales</taxon>
        <taxon>Candidatus Obscuribacteraceae</taxon>
        <taxon>Candidatus Obscuribacter</taxon>
    </lineage>
</organism>
<keyword evidence="3" id="KW-1003">Cell membrane</keyword>
<sequence>MIEKLINFALRQRLLTATAAVALCAMGVFSMLTISVDSFPDVSNVQVQIITEPESMATEEVETLITYPIETALNGLPKIQKIRSLSAFGLSVVTAIFEEDTDVYFARNLVQQRLLQTRSNLPVDCPTPVLGPVISSFSQVYMYYLQSKQYDDTELRTLQDWEISRRLRSVPGVAGVATYGGFVKQYQVLVNPYDLRSYNLHINDVVKALAENNSNAGGNFIEEAGEEVVIRGIGRVKSVHDIGNIVLKTVNGTPVKISQIGDVEVGKAFRRGSSSFDGKGEVVTGIVLTRKGANTKTTVEHVKETIKEIERDLPGDVKIVPYYDQTELVDKTIETVKEILLFSGGLVIVILTAVLLHIPSALIVAVIIPLSLLFSFIMMKYSGLSANLMTLGAVDFGIVVDAGVVMVENIFRHLAEEKPKDAKETLEIVRRGAQEVGKPIVFAIAIIISVYIPLFTLEGVEGKMFHPLALTFVYALLGSLLVSLTVIPLFCYWFMKGKVEEKENPVLKKITDLYSPTLRFAMENPVKTIVIAVATLCLSLVIVPFLGSEFIPSLDEGPILLRTKMPASIAHSESEKMAVTLEKLIMEFDEVETVVARTGRSNTGPALDGVESTDFYIGLKPRHEWKHKSKEDLINAIAAKVKSMPGLMYSFSQPIADMIDDLIAGIRADLGIKIYGDDLNTLASLAEKIQNEVSAVPGAADMQREQMLGLPQFNINIKRDVIARYGLNVEDVQDIITTALAGKTASEVIEGAKRFGLLVRFHKDYRDTPQQIESVLVDAPTGAAIPMRQLAELESTRGFVCVMREDGRRRTAVLANVRGRDLGSFVAEAQARVEKNVVIPKGYKVVWAGQFENQQRAMARLAIVVPVVLVLIFILLFGSFNSVRNAGLIMLNVPFAMIGGILALFLSHQTLSVPAIIGFIALFGVAVQNGVIMVSYIMQMQEKGLSAKEAAWHGAHVRLRPVLMTALVAVVALIPKIASSGTGAEVQRPLATVVLGGLISATLLTLILLPTIYAMLNKGHKNGHKNEHQSPSSST</sequence>
<evidence type="ECO:0000313" key="9">
    <source>
        <dbReference type="Proteomes" id="UP000664277"/>
    </source>
</evidence>
<evidence type="ECO:0000256" key="4">
    <source>
        <dbReference type="ARBA" id="ARBA00022692"/>
    </source>
</evidence>
<evidence type="ECO:0000256" key="7">
    <source>
        <dbReference type="SAM" id="Phobius"/>
    </source>
</evidence>
<feature type="transmembrane region" description="Helical" evidence="7">
    <location>
        <begin position="913"/>
        <end position="938"/>
    </location>
</feature>
<dbReference type="PANTHER" id="PTHR32063">
    <property type="match status" value="1"/>
</dbReference>
<evidence type="ECO:0000256" key="1">
    <source>
        <dbReference type="ARBA" id="ARBA00004651"/>
    </source>
</evidence>
<dbReference type="PRINTS" id="PR00702">
    <property type="entry name" value="ACRIFLAVINRP"/>
</dbReference>
<accession>A0A8J7PFB6</accession>
<feature type="transmembrane region" description="Helical" evidence="7">
    <location>
        <begin position="528"/>
        <end position="547"/>
    </location>
</feature>
<feature type="transmembrane region" description="Helical" evidence="7">
    <location>
        <begin position="959"/>
        <end position="978"/>
    </location>
</feature>
<dbReference type="GO" id="GO:0042910">
    <property type="term" value="F:xenobiotic transmembrane transporter activity"/>
    <property type="evidence" value="ECO:0007669"/>
    <property type="project" value="TreeGrafter"/>
</dbReference>
<dbReference type="Gene3D" id="1.20.1640.10">
    <property type="entry name" value="Multidrug efflux transporter AcrB transmembrane domain"/>
    <property type="match status" value="2"/>
</dbReference>
<feature type="transmembrane region" description="Helical" evidence="7">
    <location>
        <begin position="472"/>
        <end position="495"/>
    </location>
</feature>
<dbReference type="GO" id="GO:0008324">
    <property type="term" value="F:monoatomic cation transmembrane transporter activity"/>
    <property type="evidence" value="ECO:0007669"/>
    <property type="project" value="InterPro"/>
</dbReference>
<feature type="transmembrane region" description="Helical" evidence="7">
    <location>
        <begin position="339"/>
        <end position="356"/>
    </location>
</feature>
<keyword evidence="4 7" id="KW-0812">Transmembrane</keyword>
<dbReference type="InterPro" id="IPR001036">
    <property type="entry name" value="Acrflvin-R"/>
</dbReference>
<feature type="transmembrane region" description="Helical" evidence="7">
    <location>
        <begin position="889"/>
        <end position="907"/>
    </location>
</feature>
<dbReference type="EMBL" id="JAFLCK010000009">
    <property type="protein sequence ID" value="MBN8660267.1"/>
    <property type="molecule type" value="Genomic_DNA"/>
</dbReference>
<dbReference type="AlphaFoldDB" id="A0A8J7PFB6"/>
<evidence type="ECO:0000256" key="3">
    <source>
        <dbReference type="ARBA" id="ARBA00022475"/>
    </source>
</evidence>
<evidence type="ECO:0000256" key="2">
    <source>
        <dbReference type="ARBA" id="ARBA00022448"/>
    </source>
</evidence>
<dbReference type="GO" id="GO:0005886">
    <property type="term" value="C:plasma membrane"/>
    <property type="evidence" value="ECO:0007669"/>
    <property type="project" value="UniProtKB-SubCell"/>
</dbReference>
<evidence type="ECO:0000256" key="6">
    <source>
        <dbReference type="ARBA" id="ARBA00023136"/>
    </source>
</evidence>
<dbReference type="Gene3D" id="3.30.70.1430">
    <property type="entry name" value="Multidrug efflux transporter AcrB pore domain"/>
    <property type="match status" value="2"/>
</dbReference>
<keyword evidence="5 7" id="KW-1133">Transmembrane helix</keyword>
<dbReference type="Gene3D" id="3.30.70.1320">
    <property type="entry name" value="Multidrug efflux transporter AcrB pore domain like"/>
    <property type="match status" value="1"/>
</dbReference>
<protein>
    <submittedName>
        <fullName evidence="8">Efflux RND transporter permease subunit</fullName>
    </submittedName>
</protein>
<feature type="transmembrane region" description="Helical" evidence="7">
    <location>
        <begin position="391"/>
        <end position="411"/>
    </location>
</feature>
<dbReference type="SUPFAM" id="SSF82714">
    <property type="entry name" value="Multidrug efflux transporter AcrB TolC docking domain, DN and DC subdomains"/>
    <property type="match status" value="2"/>
</dbReference>
<dbReference type="SUPFAM" id="SSF82866">
    <property type="entry name" value="Multidrug efflux transporter AcrB transmembrane domain"/>
    <property type="match status" value="2"/>
</dbReference>
<keyword evidence="2" id="KW-0813">Transport</keyword>
<dbReference type="Pfam" id="PF00873">
    <property type="entry name" value="ACR_tran"/>
    <property type="match status" value="1"/>
</dbReference>
<comment type="subcellular location">
    <subcellularLocation>
        <location evidence="1">Cell membrane</location>
        <topology evidence="1">Multi-pass membrane protein</topology>
    </subcellularLocation>
</comment>
<evidence type="ECO:0000256" key="5">
    <source>
        <dbReference type="ARBA" id="ARBA00022989"/>
    </source>
</evidence>
<feature type="transmembrane region" description="Helical" evidence="7">
    <location>
        <begin position="990"/>
        <end position="1016"/>
    </location>
</feature>
<comment type="caution">
    <text evidence="8">The sequence shown here is derived from an EMBL/GenBank/DDBJ whole genome shotgun (WGS) entry which is preliminary data.</text>
</comment>
<feature type="transmembrane region" description="Helical" evidence="7">
    <location>
        <begin position="440"/>
        <end position="460"/>
    </location>
</feature>
<dbReference type="InterPro" id="IPR027463">
    <property type="entry name" value="AcrB_DN_DC_subdom"/>
</dbReference>
<dbReference type="PANTHER" id="PTHR32063:SF24">
    <property type="entry name" value="CATION EFFLUX SYSTEM (ACRB_ACRD_ACRF FAMILY)"/>
    <property type="match status" value="1"/>
</dbReference>
<name>A0A8J7PFB6_9BACT</name>
<reference evidence="8" key="1">
    <citation type="submission" date="2021-02" db="EMBL/GenBank/DDBJ databases">
        <title>Genome-Resolved Metagenomics of a Microbial Community Performing Photosynthetic Biological Nutrient Removal.</title>
        <authorList>
            <person name="Mcdaniel E.A."/>
        </authorList>
    </citation>
    <scope>NUCLEOTIDE SEQUENCE</scope>
    <source>
        <strain evidence="8">UWPOB_OBS1</strain>
    </source>
</reference>
<dbReference type="InterPro" id="IPR004763">
    <property type="entry name" value="CusA-like"/>
</dbReference>
<dbReference type="SUPFAM" id="SSF82693">
    <property type="entry name" value="Multidrug efflux transporter AcrB pore domain, PN1, PN2, PC1 and PC2 subdomains"/>
    <property type="match status" value="3"/>
</dbReference>
<keyword evidence="6 7" id="KW-0472">Membrane</keyword>
<dbReference type="Gene3D" id="3.30.2090.10">
    <property type="entry name" value="Multidrug efflux transporter AcrB TolC docking domain, DN and DC subdomains"/>
    <property type="match status" value="2"/>
</dbReference>
<evidence type="ECO:0000313" key="8">
    <source>
        <dbReference type="EMBL" id="MBN8660267.1"/>
    </source>
</evidence>
<dbReference type="Proteomes" id="UP000664277">
    <property type="component" value="Unassembled WGS sequence"/>
</dbReference>
<dbReference type="Gene3D" id="3.30.70.1440">
    <property type="entry name" value="Multidrug efflux transporter AcrB pore domain"/>
    <property type="match status" value="1"/>
</dbReference>
<dbReference type="NCBIfam" id="TIGR00914">
    <property type="entry name" value="2A0601"/>
    <property type="match status" value="1"/>
</dbReference>
<feature type="transmembrane region" description="Helical" evidence="7">
    <location>
        <begin position="361"/>
        <end position="379"/>
    </location>
</feature>